<sequence>MPATTLKNKTFNPPMLQIGNKTGGNRNAALARLMHKVVHDRANLESGCYFPVAIYPGSIYRIETGIACRKVFIDPLQESKFLALEAISGSDGYGSLSDLDLWNQYINWFEQNLGLEHKHHLPGVASPSWHSKRGAVAFGVWRLWPPRSHKSYARRHSSAKGRRMELWPSNGGQDSQKRAELVSFEGWYEGVGGKREGEGNNKGPRLQVRSPAPIFDLIEVFFLVSILRRSRVQEKGTCEGTITIGSTELGVSTIGRLAP</sequence>
<dbReference type="VEuPathDB" id="FungiDB:HCDG_00018"/>
<accession>C6H3C4</accession>
<name>C6H3C4_AJECH</name>
<evidence type="ECO:0000313" key="2">
    <source>
        <dbReference type="Proteomes" id="UP000002624"/>
    </source>
</evidence>
<organism evidence="1 2">
    <name type="scientific">Ajellomyces capsulatus (strain H143)</name>
    <name type="common">Darling's disease fungus</name>
    <name type="synonym">Histoplasma capsulatum</name>
    <dbReference type="NCBI Taxonomy" id="544712"/>
    <lineage>
        <taxon>Eukaryota</taxon>
        <taxon>Fungi</taxon>
        <taxon>Dikarya</taxon>
        <taxon>Ascomycota</taxon>
        <taxon>Pezizomycotina</taxon>
        <taxon>Eurotiomycetes</taxon>
        <taxon>Eurotiomycetidae</taxon>
        <taxon>Onygenales</taxon>
        <taxon>Ajellomycetaceae</taxon>
        <taxon>Histoplasma</taxon>
    </lineage>
</organism>
<dbReference type="HOGENOM" id="CLU_1073500_0_0_1"/>
<evidence type="ECO:0000313" key="1">
    <source>
        <dbReference type="EMBL" id="EER44439.1"/>
    </source>
</evidence>
<dbReference type="AlphaFoldDB" id="C6H3C4"/>
<protein>
    <submittedName>
        <fullName evidence="1">Uncharacterized protein</fullName>
    </submittedName>
</protein>
<reference evidence="2" key="1">
    <citation type="submission" date="2009-05" db="EMBL/GenBank/DDBJ databases">
        <title>The genome sequence of Ajellomyces capsulatus strain H143.</title>
        <authorList>
            <person name="Champion M."/>
            <person name="Cuomo C.A."/>
            <person name="Ma L.-J."/>
            <person name="Henn M.R."/>
            <person name="Sil A."/>
            <person name="Goldman B."/>
            <person name="Young S.K."/>
            <person name="Kodira C.D."/>
            <person name="Zeng Q."/>
            <person name="Koehrsen M."/>
            <person name="Alvarado L."/>
            <person name="Berlin A.M."/>
            <person name="Borenstein D."/>
            <person name="Chen Z."/>
            <person name="Engels R."/>
            <person name="Freedman E."/>
            <person name="Gellesch M."/>
            <person name="Goldberg J."/>
            <person name="Griggs A."/>
            <person name="Gujja S."/>
            <person name="Heiman D.I."/>
            <person name="Hepburn T.A."/>
            <person name="Howarth C."/>
            <person name="Jen D."/>
            <person name="Larson L."/>
            <person name="Lewis B."/>
            <person name="Mehta T."/>
            <person name="Park D."/>
            <person name="Pearson M."/>
            <person name="Roberts A."/>
            <person name="Saif S."/>
            <person name="Shea T.D."/>
            <person name="Shenoy N."/>
            <person name="Sisk P."/>
            <person name="Stolte C."/>
            <person name="Sykes S."/>
            <person name="Walk T."/>
            <person name="White J."/>
            <person name="Yandava C."/>
            <person name="Klein B."/>
            <person name="McEwen J.G."/>
            <person name="Puccia R."/>
            <person name="Goldman G.H."/>
            <person name="Felipe M.S."/>
            <person name="Nino-Vega G."/>
            <person name="San-Blas G."/>
            <person name="Taylor J.W."/>
            <person name="Mendoza L."/>
            <person name="Galagan J.E."/>
            <person name="Nusbaum C."/>
            <person name="Birren B.W."/>
        </authorList>
    </citation>
    <scope>NUCLEOTIDE SEQUENCE [LARGE SCALE GENOMIC DNA]</scope>
    <source>
        <strain evidence="2">H143</strain>
    </source>
</reference>
<proteinExistence type="predicted"/>
<dbReference type="EMBL" id="GG692419">
    <property type="protein sequence ID" value="EER44439.1"/>
    <property type="molecule type" value="Genomic_DNA"/>
</dbReference>
<dbReference type="Proteomes" id="UP000002624">
    <property type="component" value="Unassembled WGS sequence"/>
</dbReference>
<gene>
    <name evidence="1" type="ORF">HCDG_00018</name>
</gene>